<dbReference type="SUPFAM" id="SSF52540">
    <property type="entry name" value="P-loop containing nucleoside triphosphate hydrolases"/>
    <property type="match status" value="1"/>
</dbReference>
<dbReference type="InterPro" id="IPR003439">
    <property type="entry name" value="ABC_transporter-like_ATP-bd"/>
</dbReference>
<evidence type="ECO:0000256" key="3">
    <source>
        <dbReference type="ARBA" id="ARBA00022741"/>
    </source>
</evidence>
<keyword evidence="7" id="KW-1185">Reference proteome</keyword>
<accession>A0A0S2T9B8</accession>
<dbReference type="InterPro" id="IPR027417">
    <property type="entry name" value="P-loop_NTPase"/>
</dbReference>
<dbReference type="PANTHER" id="PTHR43335:SF4">
    <property type="entry name" value="ABC TRANSPORTER, ATP-BINDING PROTEIN"/>
    <property type="match status" value="1"/>
</dbReference>
<dbReference type="STRING" id="1748243.Tel_00375"/>
<keyword evidence="3" id="KW-0547">Nucleotide-binding</keyword>
<organism evidence="6 7">
    <name type="scientific">Candidatus Tenderia electrophaga</name>
    <dbReference type="NCBI Taxonomy" id="1748243"/>
    <lineage>
        <taxon>Bacteria</taxon>
        <taxon>Pseudomonadati</taxon>
        <taxon>Pseudomonadota</taxon>
        <taxon>Gammaproteobacteria</taxon>
        <taxon>Candidatus Tenderiales</taxon>
        <taxon>Candidatus Tenderiaceae</taxon>
        <taxon>Candidatus Tenderia</taxon>
    </lineage>
</organism>
<feature type="domain" description="ABC transporter" evidence="5">
    <location>
        <begin position="8"/>
        <end position="237"/>
    </location>
</feature>
<reference evidence="6" key="1">
    <citation type="submission" date="2015-10" db="EMBL/GenBank/DDBJ databases">
        <title>Description of Candidatus Tenderia electrophaga gen. nov, sp. nov., an Uncultivated Electroautotroph from a Biocathode Enrichment.</title>
        <authorList>
            <person name="Eddie B.J."/>
            <person name="Malanoski A.P."/>
            <person name="Wang Z."/>
            <person name="Hall R.J."/>
            <person name="Oh S.D."/>
            <person name="Heiner C."/>
            <person name="Lin B."/>
            <person name="Strycharz-Glaven S.M."/>
        </authorList>
    </citation>
    <scope>NUCLEOTIDE SEQUENCE [LARGE SCALE GENOMIC DNA]</scope>
    <source>
        <strain evidence="6">NRL1</strain>
    </source>
</reference>
<evidence type="ECO:0000259" key="5">
    <source>
        <dbReference type="PROSITE" id="PS50893"/>
    </source>
</evidence>
<dbReference type="PANTHER" id="PTHR43335">
    <property type="entry name" value="ABC TRANSPORTER, ATP-BINDING PROTEIN"/>
    <property type="match status" value="1"/>
</dbReference>
<dbReference type="Proteomes" id="UP000055136">
    <property type="component" value="Chromosome"/>
</dbReference>
<dbReference type="CDD" id="cd03230">
    <property type="entry name" value="ABC_DR_subfamily_A"/>
    <property type="match status" value="1"/>
</dbReference>
<comment type="similarity">
    <text evidence="1">Belongs to the ABC transporter superfamily.</text>
</comment>
<evidence type="ECO:0000313" key="7">
    <source>
        <dbReference type="Proteomes" id="UP000055136"/>
    </source>
</evidence>
<gene>
    <name evidence="6" type="ORF">Tel_00375</name>
</gene>
<dbReference type="EMBL" id="CP013099">
    <property type="protein sequence ID" value="ALP51718.1"/>
    <property type="molecule type" value="Genomic_DNA"/>
</dbReference>
<dbReference type="GO" id="GO:0016887">
    <property type="term" value="F:ATP hydrolysis activity"/>
    <property type="evidence" value="ECO:0007669"/>
    <property type="project" value="InterPro"/>
</dbReference>
<dbReference type="Gene3D" id="3.40.50.300">
    <property type="entry name" value="P-loop containing nucleotide triphosphate hydrolases"/>
    <property type="match status" value="1"/>
</dbReference>
<dbReference type="InterPro" id="IPR003593">
    <property type="entry name" value="AAA+_ATPase"/>
</dbReference>
<dbReference type="PROSITE" id="PS50893">
    <property type="entry name" value="ABC_TRANSPORTER_2"/>
    <property type="match status" value="1"/>
</dbReference>
<proteinExistence type="inferred from homology"/>
<sequence length="320" mass="34754">MTLSDALIQVDQVSRFYGPLCALKEISFEVQKGEVLGFLGPNGAGKSTTMQILSGNLAPSAGRVMICGIDLLDKPKQAKALLGYLPDQPPVYRELTVDEYLLYCARLNRIPAAQRRQALDLAKQRCGLADVGRRLIGNLSKGYRQRVGIAQAIIHAPAVVILDEPTVGLDPIQIREIRALIRELRTDHSVILSTHILPEVQAVCDRVQIINKGELVLSDSIAGLQQRMRGDSLLLTLRNPPAVPALEQVAGAGQVEALGDGRFRVHAPDLEAQGESLVMAAVQHGWGLYELSPERLTLEQIFVDITTTEQAHDANAEAAA</sequence>
<dbReference type="Pfam" id="PF00005">
    <property type="entry name" value="ABC_tran"/>
    <property type="match status" value="1"/>
</dbReference>
<evidence type="ECO:0000256" key="2">
    <source>
        <dbReference type="ARBA" id="ARBA00022448"/>
    </source>
</evidence>
<protein>
    <submittedName>
        <fullName evidence="6">ABC transporter ATP-binding protein</fullName>
    </submittedName>
</protein>
<keyword evidence="2" id="KW-0813">Transport</keyword>
<evidence type="ECO:0000256" key="1">
    <source>
        <dbReference type="ARBA" id="ARBA00005417"/>
    </source>
</evidence>
<dbReference type="GO" id="GO:0005524">
    <property type="term" value="F:ATP binding"/>
    <property type="evidence" value="ECO:0007669"/>
    <property type="project" value="UniProtKB-KW"/>
</dbReference>
<name>A0A0S2T9B8_9GAMM</name>
<keyword evidence="4 6" id="KW-0067">ATP-binding</keyword>
<dbReference type="KEGG" id="tee:Tel_00375"/>
<evidence type="ECO:0000256" key="4">
    <source>
        <dbReference type="ARBA" id="ARBA00022840"/>
    </source>
</evidence>
<evidence type="ECO:0000313" key="6">
    <source>
        <dbReference type="EMBL" id="ALP51718.1"/>
    </source>
</evidence>
<dbReference type="AlphaFoldDB" id="A0A0S2T9B8"/>
<dbReference type="SMART" id="SM00382">
    <property type="entry name" value="AAA"/>
    <property type="match status" value="1"/>
</dbReference>